<comment type="subcellular location">
    <subcellularLocation>
        <location evidence="1">Cell envelope</location>
    </subcellularLocation>
</comment>
<accession>A0A495JCW8</accession>
<keyword evidence="4 5" id="KW-0732">Signal</keyword>
<dbReference type="AlphaFoldDB" id="A0A495JCW8"/>
<evidence type="ECO:0000256" key="3">
    <source>
        <dbReference type="ARBA" id="ARBA00022448"/>
    </source>
</evidence>
<keyword evidence="3" id="KW-0813">Transport</keyword>
<comment type="similarity">
    <text evidence="2">Belongs to the bacterial solute-binding protein 8 family.</text>
</comment>
<dbReference type="PANTHER" id="PTHR30532">
    <property type="entry name" value="IRON III DICITRATE-BINDING PERIPLASMIC PROTEIN"/>
    <property type="match status" value="1"/>
</dbReference>
<evidence type="ECO:0000313" key="8">
    <source>
        <dbReference type="Proteomes" id="UP000277671"/>
    </source>
</evidence>
<evidence type="ECO:0000259" key="6">
    <source>
        <dbReference type="PROSITE" id="PS50983"/>
    </source>
</evidence>
<name>A0A495JCW8_9ACTN</name>
<protein>
    <submittedName>
        <fullName evidence="7">Iron complex transport system substrate-binding protein</fullName>
    </submittedName>
</protein>
<dbReference type="PANTHER" id="PTHR30532:SF24">
    <property type="entry name" value="FERRIC ENTEROBACTIN-BINDING PERIPLASMIC PROTEIN FEPB"/>
    <property type="match status" value="1"/>
</dbReference>
<proteinExistence type="inferred from homology"/>
<evidence type="ECO:0000256" key="2">
    <source>
        <dbReference type="ARBA" id="ARBA00008814"/>
    </source>
</evidence>
<dbReference type="Gene3D" id="3.40.50.1980">
    <property type="entry name" value="Nitrogenase molybdenum iron protein domain"/>
    <property type="match status" value="2"/>
</dbReference>
<feature type="chain" id="PRO_5019815622" evidence="5">
    <location>
        <begin position="32"/>
        <end position="345"/>
    </location>
</feature>
<dbReference type="Proteomes" id="UP000277671">
    <property type="component" value="Unassembled WGS sequence"/>
</dbReference>
<organism evidence="7 8">
    <name type="scientific">Micromonospora pisi</name>
    <dbReference type="NCBI Taxonomy" id="589240"/>
    <lineage>
        <taxon>Bacteria</taxon>
        <taxon>Bacillati</taxon>
        <taxon>Actinomycetota</taxon>
        <taxon>Actinomycetes</taxon>
        <taxon>Micromonosporales</taxon>
        <taxon>Micromonosporaceae</taxon>
        <taxon>Micromonospora</taxon>
    </lineage>
</organism>
<keyword evidence="8" id="KW-1185">Reference proteome</keyword>
<dbReference type="EMBL" id="RBKT01000001">
    <property type="protein sequence ID" value="RKR85909.1"/>
    <property type="molecule type" value="Genomic_DNA"/>
</dbReference>
<sequence>MRSPSKIVKGRRTGRWSRVLVAAALTATVAACGGGSEEPSGTASSSAAPGAFPVTIEHKYGSTTVTKASSRVVTLGLSDQDTVLALGIKPVGAVDWFGERPFGNWAWTKDLWGTTPPEIVGERDDYNVEKIVALKPDLIIAQYSGMTQEQYTTLSKIAPVVAQAKQYDDYATPWDEMAKVIGRALGAEPKVDQLLAAIDKRLTEIRQQHPEFATQTAVVADPSEPGTYAAFAKGDPKAQLLGEMGYKLSDQVEQLAGKEIAAVVSSERLDLLDVDRLVLLTADPAVEPRVKADPVYAALKVAKEGRAVFVPYMEPPVGAALSFVTVLSVPYAIDQLLPMLVAPGR</sequence>
<evidence type="ECO:0000313" key="7">
    <source>
        <dbReference type="EMBL" id="RKR85909.1"/>
    </source>
</evidence>
<dbReference type="InterPro" id="IPR051313">
    <property type="entry name" value="Bact_iron-sidero_bind"/>
</dbReference>
<dbReference type="PROSITE" id="PS51257">
    <property type="entry name" value="PROKAR_LIPOPROTEIN"/>
    <property type="match status" value="1"/>
</dbReference>
<reference evidence="7 8" key="1">
    <citation type="submission" date="2018-10" db="EMBL/GenBank/DDBJ databases">
        <title>Sequencing the genomes of 1000 actinobacteria strains.</title>
        <authorList>
            <person name="Klenk H.-P."/>
        </authorList>
    </citation>
    <scope>NUCLEOTIDE SEQUENCE [LARGE SCALE GENOMIC DNA]</scope>
    <source>
        <strain evidence="7 8">DSM 45175</strain>
    </source>
</reference>
<evidence type="ECO:0000256" key="4">
    <source>
        <dbReference type="ARBA" id="ARBA00022729"/>
    </source>
</evidence>
<feature type="domain" description="Fe/B12 periplasmic-binding" evidence="6">
    <location>
        <begin position="71"/>
        <end position="344"/>
    </location>
</feature>
<dbReference type="GO" id="GO:0030288">
    <property type="term" value="C:outer membrane-bounded periplasmic space"/>
    <property type="evidence" value="ECO:0007669"/>
    <property type="project" value="TreeGrafter"/>
</dbReference>
<dbReference type="InterPro" id="IPR002491">
    <property type="entry name" value="ABC_transptr_periplasmic_BD"/>
</dbReference>
<dbReference type="OrthoDB" id="1846031at2"/>
<evidence type="ECO:0000256" key="5">
    <source>
        <dbReference type="SAM" id="SignalP"/>
    </source>
</evidence>
<comment type="caution">
    <text evidence="7">The sequence shown here is derived from an EMBL/GenBank/DDBJ whole genome shotgun (WGS) entry which is preliminary data.</text>
</comment>
<dbReference type="GO" id="GO:1901678">
    <property type="term" value="P:iron coordination entity transport"/>
    <property type="evidence" value="ECO:0007669"/>
    <property type="project" value="UniProtKB-ARBA"/>
</dbReference>
<dbReference type="CDD" id="cd01146">
    <property type="entry name" value="FhuD"/>
    <property type="match status" value="1"/>
</dbReference>
<dbReference type="PROSITE" id="PS50983">
    <property type="entry name" value="FE_B12_PBP"/>
    <property type="match status" value="1"/>
</dbReference>
<dbReference type="Pfam" id="PF01497">
    <property type="entry name" value="Peripla_BP_2"/>
    <property type="match status" value="1"/>
</dbReference>
<evidence type="ECO:0000256" key="1">
    <source>
        <dbReference type="ARBA" id="ARBA00004196"/>
    </source>
</evidence>
<gene>
    <name evidence="7" type="ORF">BDK92_0125</name>
</gene>
<feature type="signal peptide" evidence="5">
    <location>
        <begin position="1"/>
        <end position="31"/>
    </location>
</feature>
<dbReference type="SUPFAM" id="SSF53807">
    <property type="entry name" value="Helical backbone' metal receptor"/>
    <property type="match status" value="1"/>
</dbReference>
<dbReference type="RefSeq" id="WP_121153598.1">
    <property type="nucleotide sequence ID" value="NZ_RBKT01000001.1"/>
</dbReference>